<dbReference type="Pfam" id="PF02775">
    <property type="entry name" value="TPP_enzyme_C"/>
    <property type="match status" value="1"/>
</dbReference>
<accession>A0A1N5T8D9</accession>
<feature type="domain" description="Thiamine pyrophosphate enzyme central" evidence="4">
    <location>
        <begin position="189"/>
        <end position="315"/>
    </location>
</feature>
<dbReference type="STRING" id="1673428.CPM_0467"/>
<keyword evidence="7" id="KW-0670">Pyruvate</keyword>
<dbReference type="OrthoDB" id="6837at2157"/>
<dbReference type="InterPro" id="IPR012000">
    <property type="entry name" value="Thiamin_PyroP_enz_cen_dom"/>
</dbReference>
<reference evidence="7 10" key="1">
    <citation type="submission" date="2016-04" db="EMBL/GenBank/DDBJ databases">
        <authorList>
            <person name="Evans L.H."/>
            <person name="Alamgir A."/>
            <person name="Owens N."/>
            <person name="Weber N.D."/>
            <person name="Virtaneva K."/>
            <person name="Barbian K."/>
            <person name="Babar A."/>
            <person name="Rosenke K."/>
        </authorList>
    </citation>
    <scope>NUCLEOTIDE SEQUENCE [LARGE SCALE GENOMIC DNA]</scope>
    <source>
        <strain evidence="7">S5</strain>
        <strain evidence="10">S5(T) (JCM 30642 \VKM B-2941)</strain>
    </source>
</reference>
<dbReference type="EMBL" id="LT671858">
    <property type="protein sequence ID" value="SIM44606.1"/>
    <property type="molecule type" value="Genomic_DNA"/>
</dbReference>
<dbReference type="AlphaFoldDB" id="A0A1N5T8D9"/>
<dbReference type="InterPro" id="IPR047211">
    <property type="entry name" value="POXB-like"/>
</dbReference>
<dbReference type="GO" id="GO:0003824">
    <property type="term" value="F:catalytic activity"/>
    <property type="evidence" value="ECO:0007669"/>
    <property type="project" value="InterPro"/>
</dbReference>
<gene>
    <name evidence="8" type="ORF">CPM_0467</name>
    <name evidence="7" type="ORF">CSP5_0495</name>
</gene>
<organism evidence="7 10">
    <name type="scientific">Cuniculiplasma divulgatum</name>
    <dbReference type="NCBI Taxonomy" id="1673428"/>
    <lineage>
        <taxon>Archaea</taxon>
        <taxon>Methanobacteriati</taxon>
        <taxon>Thermoplasmatota</taxon>
        <taxon>Thermoplasmata</taxon>
        <taxon>Thermoplasmatales</taxon>
        <taxon>Cuniculiplasmataceae</taxon>
        <taxon>Cuniculiplasma</taxon>
    </lineage>
</organism>
<protein>
    <submittedName>
        <fullName evidence="7">Pyruvate dehydrogenase (Quinone)</fullName>
    </submittedName>
</protein>
<dbReference type="Gene3D" id="3.40.50.970">
    <property type="match status" value="2"/>
</dbReference>
<evidence type="ECO:0000256" key="2">
    <source>
        <dbReference type="ARBA" id="ARBA00023052"/>
    </source>
</evidence>
<reference evidence="9" key="3">
    <citation type="submission" date="2016-06" db="EMBL/GenBank/DDBJ databases">
        <authorList>
            <person name="Toshchakov V.S."/>
        </authorList>
    </citation>
    <scope>NUCLEOTIDE SEQUENCE [LARGE SCALE GENOMIC DNA]</scope>
    <source>
        <strain>PM4 (JCM 30641</strain>
        <strain evidence="9">\VKM B-2940)</strain>
    </source>
</reference>
<dbReference type="GO" id="GO:0006082">
    <property type="term" value="P:organic acid metabolic process"/>
    <property type="evidence" value="ECO:0007669"/>
    <property type="project" value="UniProtKB-ARBA"/>
</dbReference>
<dbReference type="Pfam" id="PF00205">
    <property type="entry name" value="TPP_enzyme_M"/>
    <property type="match status" value="1"/>
</dbReference>
<dbReference type="EMBL" id="LT719092">
    <property type="protein sequence ID" value="SJK84348.1"/>
    <property type="molecule type" value="Genomic_DNA"/>
</dbReference>
<dbReference type="Proteomes" id="UP000187822">
    <property type="component" value="Chromosome I"/>
</dbReference>
<dbReference type="GO" id="GO:0044272">
    <property type="term" value="P:sulfur compound biosynthetic process"/>
    <property type="evidence" value="ECO:0007669"/>
    <property type="project" value="UniProtKB-ARBA"/>
</dbReference>
<dbReference type="InterPro" id="IPR011766">
    <property type="entry name" value="TPP_enzyme_TPP-bd"/>
</dbReference>
<dbReference type="CDD" id="cd07039">
    <property type="entry name" value="TPP_PYR_POX"/>
    <property type="match status" value="1"/>
</dbReference>
<evidence type="ECO:0000259" key="4">
    <source>
        <dbReference type="Pfam" id="PF00205"/>
    </source>
</evidence>
<name>A0A1N5T8D9_9ARCH</name>
<dbReference type="PANTHER" id="PTHR42981">
    <property type="entry name" value="PYRUVATE DEHYDROGENASE [UBIQUINONE]"/>
    <property type="match status" value="1"/>
</dbReference>
<evidence type="ECO:0000313" key="9">
    <source>
        <dbReference type="Proteomes" id="UP000187822"/>
    </source>
</evidence>
<dbReference type="SUPFAM" id="SSF52518">
    <property type="entry name" value="Thiamin diphosphate-binding fold (THDP-binding)"/>
    <property type="match status" value="2"/>
</dbReference>
<feature type="domain" description="Thiamine pyrophosphate enzyme N-terminal TPP-binding" evidence="6">
    <location>
        <begin position="4"/>
        <end position="116"/>
    </location>
</feature>
<reference evidence="8" key="2">
    <citation type="submission" date="2016-06" db="EMBL/GenBank/DDBJ databases">
        <authorList>
            <person name="Olsen C.W."/>
            <person name="Carey S."/>
            <person name="Hinshaw L."/>
            <person name="Karasin A.I."/>
        </authorList>
    </citation>
    <scope>NUCLEOTIDE SEQUENCE [LARGE SCALE GENOMIC DNA]</scope>
    <source>
        <strain evidence="8">PM4</strain>
    </source>
</reference>
<dbReference type="CDD" id="cd02014">
    <property type="entry name" value="TPP_POX"/>
    <property type="match status" value="1"/>
</dbReference>
<dbReference type="SUPFAM" id="SSF52467">
    <property type="entry name" value="DHS-like NAD/FAD-binding domain"/>
    <property type="match status" value="1"/>
</dbReference>
<dbReference type="InterPro" id="IPR047212">
    <property type="entry name" value="TPP_POXB-like"/>
</dbReference>
<dbReference type="Gene3D" id="3.40.50.1220">
    <property type="entry name" value="TPP-binding domain"/>
    <property type="match status" value="1"/>
</dbReference>
<evidence type="ECO:0000313" key="7">
    <source>
        <dbReference type="EMBL" id="SIM44606.1"/>
    </source>
</evidence>
<dbReference type="Pfam" id="PF02776">
    <property type="entry name" value="TPP_enzyme_N"/>
    <property type="match status" value="1"/>
</dbReference>
<dbReference type="InterPro" id="IPR029035">
    <property type="entry name" value="DHS-like_NAD/FAD-binding_dom"/>
</dbReference>
<evidence type="ECO:0000259" key="6">
    <source>
        <dbReference type="Pfam" id="PF02776"/>
    </source>
</evidence>
<dbReference type="KEGG" id="cdiv:CPM_0467"/>
<dbReference type="GO" id="GO:0000287">
    <property type="term" value="F:magnesium ion binding"/>
    <property type="evidence" value="ECO:0007669"/>
    <property type="project" value="InterPro"/>
</dbReference>
<evidence type="ECO:0000313" key="10">
    <source>
        <dbReference type="Proteomes" id="UP000195607"/>
    </source>
</evidence>
<dbReference type="GeneID" id="41587794"/>
<comment type="similarity">
    <text evidence="1 3">Belongs to the TPP enzyme family.</text>
</comment>
<dbReference type="PANTHER" id="PTHR42981:SF2">
    <property type="entry name" value="PYRUVATE DEHYDROGENASE [UBIQUINONE]"/>
    <property type="match status" value="1"/>
</dbReference>
<evidence type="ECO:0000256" key="1">
    <source>
        <dbReference type="ARBA" id="ARBA00007812"/>
    </source>
</evidence>
<evidence type="ECO:0000259" key="5">
    <source>
        <dbReference type="Pfam" id="PF02775"/>
    </source>
</evidence>
<keyword evidence="2 3" id="KW-0786">Thiamine pyrophosphate</keyword>
<evidence type="ECO:0000313" key="8">
    <source>
        <dbReference type="EMBL" id="SJK84348.1"/>
    </source>
</evidence>
<dbReference type="InterPro" id="IPR029061">
    <property type="entry name" value="THDP-binding"/>
</dbReference>
<evidence type="ECO:0000256" key="3">
    <source>
        <dbReference type="RuleBase" id="RU362132"/>
    </source>
</evidence>
<dbReference type="InterPro" id="IPR012001">
    <property type="entry name" value="Thiamin_PyroP_enz_TPP-bd_dom"/>
</dbReference>
<keyword evidence="9" id="KW-1185">Reference proteome</keyword>
<feature type="domain" description="Thiamine pyrophosphate enzyme TPP-binding" evidence="5">
    <location>
        <begin position="373"/>
        <end position="519"/>
    </location>
</feature>
<proteinExistence type="inferred from homology"/>
<dbReference type="GO" id="GO:0030976">
    <property type="term" value="F:thiamine pyrophosphate binding"/>
    <property type="evidence" value="ECO:0007669"/>
    <property type="project" value="InterPro"/>
</dbReference>
<dbReference type="InterPro" id="IPR047210">
    <property type="entry name" value="TPP_PYR_POXB-like"/>
</dbReference>
<dbReference type="RefSeq" id="WP_077075946.1">
    <property type="nucleotide sequence ID" value="NZ_LT671858.1"/>
</dbReference>
<dbReference type="Proteomes" id="UP000195607">
    <property type="component" value="Chromosome I"/>
</dbReference>
<sequence>MGKTTAEVIIDTLFNLGVERIYGIPGDSLNPVMDAIRKNGKIQFIQVRHEEGAALAASFESKISGKVTACMGTSGPGSIHLLNGLYDAKMDHSSVIALTGQVETDLIGTDYFQEVNLGSIFQDVSVYSTEVLNPSSAQEIAKRAFREAKYRHGVSHLTLPADIMRLQSQYNEQLMEQSPETAQYDPDLTKVKNIIEKSSKPVLFIGKGARGCGDKIMDFSEKIGAPIIYALNGKGIVDDMDKRVAGSLGLLGTKPSMKAVEGADLIIMLGTSYPYVQFIPENLVTVQVDTDPISIGKRRRSDIGIICDTMTFLNKIEVNPKVKKYYSSIESTKSEWIEALEKKEHYDSGLIHPESVPAIISRYADKNATVVVDTGNVTVWGVRNFRTTSGRKFVYSSWLGSMGIGIPGTVGASFSSESQVIGLIGDGSFAMSMPELVTIKKYKRPVKLFVFNNSELGMIKFEEEVMGFPNFGTDLFPLNFASIGEAIGIKSFRVEKYDQLEPAIRESLSIRDEPTIVDVVIDPDEAPMPPKLNFSQVKGYITSLLKEKLE</sequence>